<dbReference type="Pfam" id="PF02563">
    <property type="entry name" value="Poly_export"/>
    <property type="match status" value="1"/>
</dbReference>
<dbReference type="Proteomes" id="UP000316426">
    <property type="component" value="Chromosome"/>
</dbReference>
<protein>
    <submittedName>
        <fullName evidence="4">SLBB domain protein</fullName>
    </submittedName>
</protein>
<keyword evidence="5" id="KW-1185">Reference proteome</keyword>
<dbReference type="AlphaFoldDB" id="A0A518KBJ8"/>
<evidence type="ECO:0000259" key="3">
    <source>
        <dbReference type="Pfam" id="PF10531"/>
    </source>
</evidence>
<organism evidence="4 5">
    <name type="scientific">Botrimarina mediterranea</name>
    <dbReference type="NCBI Taxonomy" id="2528022"/>
    <lineage>
        <taxon>Bacteria</taxon>
        <taxon>Pseudomonadati</taxon>
        <taxon>Planctomycetota</taxon>
        <taxon>Planctomycetia</taxon>
        <taxon>Pirellulales</taxon>
        <taxon>Lacipirellulaceae</taxon>
        <taxon>Botrimarina</taxon>
    </lineage>
</organism>
<evidence type="ECO:0000313" key="4">
    <source>
        <dbReference type="EMBL" id="QDV75177.1"/>
    </source>
</evidence>
<dbReference type="InterPro" id="IPR019554">
    <property type="entry name" value="Soluble_ligand-bd"/>
</dbReference>
<dbReference type="Gene3D" id="3.30.1950.10">
    <property type="entry name" value="wza like domain"/>
    <property type="match status" value="1"/>
</dbReference>
<name>A0A518KBJ8_9BACT</name>
<feature type="domain" description="Soluble ligand binding" evidence="3">
    <location>
        <begin position="247"/>
        <end position="291"/>
    </location>
</feature>
<dbReference type="InterPro" id="IPR003715">
    <property type="entry name" value="Poly_export_N"/>
</dbReference>
<dbReference type="KEGG" id="bmei:Spa11_33900"/>
<reference evidence="4 5" key="1">
    <citation type="submission" date="2019-02" db="EMBL/GenBank/DDBJ databases">
        <title>Deep-cultivation of Planctomycetes and their phenomic and genomic characterization uncovers novel biology.</title>
        <authorList>
            <person name="Wiegand S."/>
            <person name="Jogler M."/>
            <person name="Boedeker C."/>
            <person name="Pinto D."/>
            <person name="Vollmers J."/>
            <person name="Rivas-Marin E."/>
            <person name="Kohn T."/>
            <person name="Peeters S.H."/>
            <person name="Heuer A."/>
            <person name="Rast P."/>
            <person name="Oberbeckmann S."/>
            <person name="Bunk B."/>
            <person name="Jeske O."/>
            <person name="Meyerdierks A."/>
            <person name="Storesund J.E."/>
            <person name="Kallscheuer N."/>
            <person name="Luecker S."/>
            <person name="Lage O.M."/>
            <person name="Pohl T."/>
            <person name="Merkel B.J."/>
            <person name="Hornburger P."/>
            <person name="Mueller R.-W."/>
            <person name="Bruemmer F."/>
            <person name="Labrenz M."/>
            <person name="Spormann A.M."/>
            <person name="Op den Camp H."/>
            <person name="Overmann J."/>
            <person name="Amann R."/>
            <person name="Jetten M.S.M."/>
            <person name="Mascher T."/>
            <person name="Medema M.H."/>
            <person name="Devos D.P."/>
            <person name="Kaster A.-K."/>
            <person name="Ovreas L."/>
            <person name="Rohde M."/>
            <person name="Galperin M.Y."/>
            <person name="Jogler C."/>
        </authorList>
    </citation>
    <scope>NUCLEOTIDE SEQUENCE [LARGE SCALE GENOMIC DNA]</scope>
    <source>
        <strain evidence="4 5">Spa11</strain>
    </source>
</reference>
<evidence type="ECO:0000259" key="2">
    <source>
        <dbReference type="Pfam" id="PF02563"/>
    </source>
</evidence>
<evidence type="ECO:0000313" key="5">
    <source>
        <dbReference type="Proteomes" id="UP000316426"/>
    </source>
</evidence>
<sequence>MSLAVLSAIGGCSSPRLQARSLPAEFRAARDLGQQRVQLSAFSSVSRPSKAIDIDDRVVVRIVTGLAGEEPIEQEVRVTRDGSIDTLHIGRVVIAGLEPAAAAEQIASAAVARGVFVRPQISVELTEPATNQITVLGAVSEPGVKELPRSGCDVLSAIAAAGGLSEEAGAVVELQRGGSHRVAEGKATDSAGGVQQVSFNAPGEGQMASSPGAEVIDLSHPESTSPDRMQLSDRDVIIVRPRQKRFVHVTGLVKTPKQFELIDEHDMRVLDAIAMAGGASSVIADKVLLVRQTAQQAEPLLIEVSLNRAKRDGAENLILQSGDLVSVESTPATAALDTFSTLFRVTMGVGGNLTLF</sequence>
<evidence type="ECO:0000256" key="1">
    <source>
        <dbReference type="ARBA" id="ARBA00022729"/>
    </source>
</evidence>
<dbReference type="PANTHER" id="PTHR33619:SF3">
    <property type="entry name" value="POLYSACCHARIDE EXPORT PROTEIN GFCE-RELATED"/>
    <property type="match status" value="1"/>
</dbReference>
<accession>A0A518KBJ8</accession>
<dbReference type="Gene3D" id="3.10.560.10">
    <property type="entry name" value="Outer membrane lipoprotein wza domain like"/>
    <property type="match status" value="2"/>
</dbReference>
<proteinExistence type="predicted"/>
<gene>
    <name evidence="4" type="ORF">Spa11_33900</name>
</gene>
<dbReference type="EMBL" id="CP036349">
    <property type="protein sequence ID" value="QDV75177.1"/>
    <property type="molecule type" value="Genomic_DNA"/>
</dbReference>
<keyword evidence="1" id="KW-0732">Signal</keyword>
<dbReference type="Pfam" id="PF10531">
    <property type="entry name" value="SLBB"/>
    <property type="match status" value="2"/>
</dbReference>
<dbReference type="PANTHER" id="PTHR33619">
    <property type="entry name" value="POLYSACCHARIDE EXPORT PROTEIN GFCE-RELATED"/>
    <property type="match status" value="1"/>
</dbReference>
<dbReference type="GO" id="GO:0015159">
    <property type="term" value="F:polysaccharide transmembrane transporter activity"/>
    <property type="evidence" value="ECO:0007669"/>
    <property type="project" value="InterPro"/>
</dbReference>
<feature type="domain" description="Soluble ligand binding" evidence="3">
    <location>
        <begin position="133"/>
        <end position="169"/>
    </location>
</feature>
<dbReference type="InterPro" id="IPR049712">
    <property type="entry name" value="Poly_export"/>
</dbReference>
<feature type="domain" description="Polysaccharide export protein N-terminal" evidence="2">
    <location>
        <begin position="51"/>
        <end position="125"/>
    </location>
</feature>